<dbReference type="PANTHER" id="PTHR15623:SF11">
    <property type="entry name" value="SPERMATOGENESIS-ASSOCIATED SERINE-RICH PROTEIN 2"/>
    <property type="match status" value="1"/>
</dbReference>
<comment type="caution">
    <text evidence="2">The sequence shown here is derived from an EMBL/GenBank/DDBJ whole genome shotgun (WGS) entry which is preliminary data.</text>
</comment>
<organism evidence="2 3">
    <name type="scientific">Ramazzottius varieornatus</name>
    <name type="common">Water bear</name>
    <name type="synonym">Tardigrade</name>
    <dbReference type="NCBI Taxonomy" id="947166"/>
    <lineage>
        <taxon>Eukaryota</taxon>
        <taxon>Metazoa</taxon>
        <taxon>Ecdysozoa</taxon>
        <taxon>Tardigrada</taxon>
        <taxon>Eutardigrada</taxon>
        <taxon>Parachela</taxon>
        <taxon>Hypsibioidea</taxon>
        <taxon>Ramazzottiidae</taxon>
        <taxon>Ramazzottius</taxon>
    </lineage>
</organism>
<feature type="compositionally biased region" description="Polar residues" evidence="1">
    <location>
        <begin position="97"/>
        <end position="119"/>
    </location>
</feature>
<evidence type="ECO:0000313" key="3">
    <source>
        <dbReference type="Proteomes" id="UP000186922"/>
    </source>
</evidence>
<evidence type="ECO:0000313" key="2">
    <source>
        <dbReference type="EMBL" id="GAV04789.1"/>
    </source>
</evidence>
<feature type="region of interest" description="Disordered" evidence="1">
    <location>
        <begin position="74"/>
        <end position="210"/>
    </location>
</feature>
<feature type="compositionally biased region" description="Polar residues" evidence="1">
    <location>
        <begin position="147"/>
        <end position="180"/>
    </location>
</feature>
<proteinExistence type="predicted"/>
<feature type="compositionally biased region" description="Gly residues" evidence="1">
    <location>
        <begin position="594"/>
        <end position="615"/>
    </location>
</feature>
<name>A0A1D1W1M5_RAMVA</name>
<gene>
    <name evidence="2" type="primary">RvY_15014-1</name>
    <name evidence="2" type="synonym">RvY_15014.1</name>
    <name evidence="2" type="ORF">RvY_15014</name>
</gene>
<dbReference type="OrthoDB" id="6136201at2759"/>
<evidence type="ECO:0000256" key="1">
    <source>
        <dbReference type="SAM" id="MobiDB-lite"/>
    </source>
</evidence>
<feature type="compositionally biased region" description="Low complexity" evidence="1">
    <location>
        <begin position="561"/>
        <end position="575"/>
    </location>
</feature>
<dbReference type="AlphaFoldDB" id="A0A1D1W1M5"/>
<dbReference type="Proteomes" id="UP000186922">
    <property type="component" value="Unassembled WGS sequence"/>
</dbReference>
<feature type="compositionally biased region" description="Polar residues" evidence="1">
    <location>
        <begin position="517"/>
        <end position="540"/>
    </location>
</feature>
<feature type="compositionally biased region" description="Low complexity" evidence="1">
    <location>
        <begin position="379"/>
        <end position="419"/>
    </location>
</feature>
<reference evidence="2 3" key="1">
    <citation type="journal article" date="2016" name="Nat. Commun.">
        <title>Extremotolerant tardigrade genome and improved radiotolerance of human cultured cells by tardigrade-unique protein.</title>
        <authorList>
            <person name="Hashimoto T."/>
            <person name="Horikawa D.D."/>
            <person name="Saito Y."/>
            <person name="Kuwahara H."/>
            <person name="Kozuka-Hata H."/>
            <person name="Shin-I T."/>
            <person name="Minakuchi Y."/>
            <person name="Ohishi K."/>
            <person name="Motoyama A."/>
            <person name="Aizu T."/>
            <person name="Enomoto A."/>
            <person name="Kondo K."/>
            <person name="Tanaka S."/>
            <person name="Hara Y."/>
            <person name="Koshikawa S."/>
            <person name="Sagara H."/>
            <person name="Miura T."/>
            <person name="Yokobori S."/>
            <person name="Miyagawa K."/>
            <person name="Suzuki Y."/>
            <person name="Kubo T."/>
            <person name="Oyama M."/>
            <person name="Kohara Y."/>
            <person name="Fujiyama A."/>
            <person name="Arakawa K."/>
            <person name="Katayama T."/>
            <person name="Toyoda A."/>
            <person name="Kunieda T."/>
        </authorList>
    </citation>
    <scope>NUCLEOTIDE SEQUENCE [LARGE SCALE GENOMIC DNA]</scope>
    <source>
        <strain evidence="2 3">YOKOZUNA-1</strain>
    </source>
</reference>
<dbReference type="PANTHER" id="PTHR15623">
    <property type="entry name" value="SPERMATOGENESIS-ASSOCIATED SERINE-RICH PROTEIN 2-RELATED"/>
    <property type="match status" value="1"/>
</dbReference>
<feature type="region of interest" description="Disordered" evidence="1">
    <location>
        <begin position="347"/>
        <end position="436"/>
    </location>
</feature>
<dbReference type="InterPro" id="IPR009816">
    <property type="entry name" value="SPATS2-like"/>
</dbReference>
<dbReference type="EMBL" id="BDGG01000011">
    <property type="protein sequence ID" value="GAV04789.1"/>
    <property type="molecule type" value="Genomic_DNA"/>
</dbReference>
<feature type="region of interest" description="Disordered" evidence="1">
    <location>
        <begin position="483"/>
        <end position="615"/>
    </location>
</feature>
<keyword evidence="3" id="KW-1185">Reference proteome</keyword>
<dbReference type="Pfam" id="PF07139">
    <property type="entry name" value="SPATS2-like"/>
    <property type="match status" value="1"/>
</dbReference>
<dbReference type="GO" id="GO:0005737">
    <property type="term" value="C:cytoplasm"/>
    <property type="evidence" value="ECO:0007669"/>
    <property type="project" value="TreeGrafter"/>
</dbReference>
<accession>A0A1D1W1M5</accession>
<feature type="compositionally biased region" description="Low complexity" evidence="1">
    <location>
        <begin position="120"/>
        <end position="146"/>
    </location>
</feature>
<protein>
    <submittedName>
        <fullName evidence="2">Uncharacterized protein</fullName>
    </submittedName>
</protein>
<feature type="compositionally biased region" description="Basic and acidic residues" evidence="1">
    <location>
        <begin position="196"/>
        <end position="210"/>
    </location>
</feature>
<feature type="compositionally biased region" description="Low complexity" evidence="1">
    <location>
        <begin position="541"/>
        <end position="552"/>
    </location>
</feature>
<sequence>MTDFQYNTRTGAVMAGSTGAAVSKKMFAAIREASTEARNKSNQELTLLLTHYNQDVNDVVEAFRTGDADVVLGGWATTGTKKGKGKKNKQGGGDSEGTPTETGSVASNNKVQPVSNKNGTSSQPSTNNQTSKPGNGSNQQSLQQNGTISKQQPPPQSKMSAETPSSNNSSLTPQNQQSTNEESRPEKSPSKGQKARKNDVLDPREVTVPDIHTHASSFNRLMQESVNTYQHDVTNLDSVFGQLHASLNERYNWLRRTLDLNHQESQTILAERMNLAVLLSDQIAQSSAMGPQEYTDWQQNMTMFVSDYKFDAHIAESPKFTYAFDDILNDLNNFGHVVSTLPSYSYKPSMAQRNKPQPEAAPPRNNQQSNNRGTADGKNNQQGNNSSNGQNSNRSQQPRNSNNTSQSNQRNNPSQQSQNTPPPRQNSFQSQSQQHPLHERVTIVPNGLPTSSAAPLSSLVISGSNLTPEELAALTQSLQSTLGFPAPSNSNTLNTGMNGGGGQSSFPADIFAGGAVWTNSNTSQGQENWQSPNMDGSSFPGQQSQYQNSGGNTSAFNNNVSSDSNGNYSQNNGGQARSGGGGSRGRGNPSARGGSRGGSARGGRPSRGGPGASRG</sequence>
<feature type="compositionally biased region" description="Gly residues" evidence="1">
    <location>
        <begin position="576"/>
        <end position="585"/>
    </location>
</feature>
<feature type="compositionally biased region" description="Polar residues" evidence="1">
    <location>
        <begin position="364"/>
        <end position="373"/>
    </location>
</feature>